<dbReference type="InterPro" id="IPR000515">
    <property type="entry name" value="MetI-like"/>
</dbReference>
<evidence type="ECO:0000256" key="3">
    <source>
        <dbReference type="ARBA" id="ARBA00022475"/>
    </source>
</evidence>
<dbReference type="AlphaFoldDB" id="A0A1N7LR64"/>
<dbReference type="Pfam" id="PF00528">
    <property type="entry name" value="BPD_transp_1"/>
    <property type="match status" value="1"/>
</dbReference>
<evidence type="ECO:0000256" key="6">
    <source>
        <dbReference type="ARBA" id="ARBA00023136"/>
    </source>
</evidence>
<dbReference type="PANTHER" id="PTHR30151">
    <property type="entry name" value="ALKANE SULFONATE ABC TRANSPORTER-RELATED, MEMBRANE SUBUNIT"/>
    <property type="match status" value="1"/>
</dbReference>
<dbReference type="SUPFAM" id="SSF161098">
    <property type="entry name" value="MetI-like"/>
    <property type="match status" value="1"/>
</dbReference>
<sequence length="333" mass="34536">MSDTAPIAGQGAGVGRSGRVALFSRALAGGLAPVLTVVAALIAFWYLACIPMNAAQSVLDASRAGAVVSPESPAERRQMGGLALALGNPGIAFEGAYSQERARLPAPHQVAAELWNSTARIAPTSPRSLIYHAWVTLSATGLGFLIGTGLGILLAVGIVHSRVMDMSVMPWAIVSQTIPIIAIAPMIIVVLYSIGIQGLVPKAVISAYLSFFPVIVGMVKGLRSPDAMQLDLLATYGASKPETFWKLRLPASTPYLFASLKIGFAAALIGAIVGELPTGATAGLGARLLAGSYYGQTVQIWSALFAAAILAALCVGLIGMIERALLGRMGMRR</sequence>
<evidence type="ECO:0000256" key="1">
    <source>
        <dbReference type="ARBA" id="ARBA00004651"/>
    </source>
</evidence>
<keyword evidence="10" id="KW-1185">Reference proteome</keyword>
<dbReference type="PROSITE" id="PS50928">
    <property type="entry name" value="ABC_TM1"/>
    <property type="match status" value="1"/>
</dbReference>
<gene>
    <name evidence="9" type="ORF">SAMN05421759_10387</name>
</gene>
<dbReference type="InterPro" id="IPR035906">
    <property type="entry name" value="MetI-like_sf"/>
</dbReference>
<proteinExistence type="inferred from homology"/>
<dbReference type="RefSeq" id="WP_083950509.1">
    <property type="nucleotide sequence ID" value="NZ_FTOQ01000003.1"/>
</dbReference>
<dbReference type="EMBL" id="FTOQ01000003">
    <property type="protein sequence ID" value="SIS76326.1"/>
    <property type="molecule type" value="Genomic_DNA"/>
</dbReference>
<dbReference type="Proteomes" id="UP000186684">
    <property type="component" value="Unassembled WGS sequence"/>
</dbReference>
<keyword evidence="4 7" id="KW-0812">Transmembrane</keyword>
<evidence type="ECO:0000256" key="4">
    <source>
        <dbReference type="ARBA" id="ARBA00022692"/>
    </source>
</evidence>
<comment type="similarity">
    <text evidence="7">Belongs to the binding-protein-dependent transport system permease family.</text>
</comment>
<evidence type="ECO:0000313" key="9">
    <source>
        <dbReference type="EMBL" id="SIS76326.1"/>
    </source>
</evidence>
<evidence type="ECO:0000259" key="8">
    <source>
        <dbReference type="PROSITE" id="PS50928"/>
    </source>
</evidence>
<evidence type="ECO:0000256" key="2">
    <source>
        <dbReference type="ARBA" id="ARBA00022448"/>
    </source>
</evidence>
<evidence type="ECO:0000313" key="10">
    <source>
        <dbReference type="Proteomes" id="UP000186684"/>
    </source>
</evidence>
<feature type="transmembrane region" description="Helical" evidence="7">
    <location>
        <begin position="255"/>
        <end position="280"/>
    </location>
</feature>
<feature type="transmembrane region" description="Helical" evidence="7">
    <location>
        <begin position="26"/>
        <end position="48"/>
    </location>
</feature>
<dbReference type="CDD" id="cd06261">
    <property type="entry name" value="TM_PBP2"/>
    <property type="match status" value="1"/>
</dbReference>
<feature type="transmembrane region" description="Helical" evidence="7">
    <location>
        <begin position="171"/>
        <end position="194"/>
    </location>
</feature>
<dbReference type="PANTHER" id="PTHR30151:SF0">
    <property type="entry name" value="ABC TRANSPORTER PERMEASE PROTEIN MJ0413-RELATED"/>
    <property type="match status" value="1"/>
</dbReference>
<accession>A0A1N7LR64</accession>
<dbReference type="STRING" id="633194.SAMN05421759_10387"/>
<dbReference type="Gene3D" id="1.10.3720.10">
    <property type="entry name" value="MetI-like"/>
    <property type="match status" value="1"/>
</dbReference>
<keyword evidence="3" id="KW-1003">Cell membrane</keyword>
<keyword evidence="6 7" id="KW-0472">Membrane</keyword>
<evidence type="ECO:0000256" key="7">
    <source>
        <dbReference type="RuleBase" id="RU363032"/>
    </source>
</evidence>
<name>A0A1N7LR64_9RHOB</name>
<feature type="transmembrane region" description="Helical" evidence="7">
    <location>
        <begin position="300"/>
        <end position="326"/>
    </location>
</feature>
<reference evidence="10" key="1">
    <citation type="submission" date="2017-01" db="EMBL/GenBank/DDBJ databases">
        <authorList>
            <person name="Varghese N."/>
            <person name="Submissions S."/>
        </authorList>
    </citation>
    <scope>NUCLEOTIDE SEQUENCE [LARGE SCALE GENOMIC DNA]</scope>
    <source>
        <strain evidence="10">DSM 29430</strain>
    </source>
</reference>
<feature type="domain" description="ABC transmembrane type-1" evidence="8">
    <location>
        <begin position="129"/>
        <end position="322"/>
    </location>
</feature>
<comment type="subcellular location">
    <subcellularLocation>
        <location evidence="1 7">Cell membrane</location>
        <topology evidence="1 7">Multi-pass membrane protein</topology>
    </subcellularLocation>
</comment>
<keyword evidence="5 7" id="KW-1133">Transmembrane helix</keyword>
<dbReference type="GO" id="GO:0055085">
    <property type="term" value="P:transmembrane transport"/>
    <property type="evidence" value="ECO:0007669"/>
    <property type="project" value="InterPro"/>
</dbReference>
<feature type="transmembrane region" description="Helical" evidence="7">
    <location>
        <begin position="133"/>
        <end position="159"/>
    </location>
</feature>
<evidence type="ECO:0000256" key="5">
    <source>
        <dbReference type="ARBA" id="ARBA00022989"/>
    </source>
</evidence>
<organism evidence="9 10">
    <name type="scientific">Roseivivax lentus</name>
    <dbReference type="NCBI Taxonomy" id="633194"/>
    <lineage>
        <taxon>Bacteria</taxon>
        <taxon>Pseudomonadati</taxon>
        <taxon>Pseudomonadota</taxon>
        <taxon>Alphaproteobacteria</taxon>
        <taxon>Rhodobacterales</taxon>
        <taxon>Roseobacteraceae</taxon>
        <taxon>Roseivivax</taxon>
    </lineage>
</organism>
<dbReference type="GO" id="GO:0005886">
    <property type="term" value="C:plasma membrane"/>
    <property type="evidence" value="ECO:0007669"/>
    <property type="project" value="UniProtKB-SubCell"/>
</dbReference>
<protein>
    <submittedName>
        <fullName evidence="9">NitT/TauT family transport system permease protein</fullName>
    </submittedName>
</protein>
<keyword evidence="2 7" id="KW-0813">Transport</keyword>
<dbReference type="OrthoDB" id="4926350at2"/>